<evidence type="ECO:0000256" key="3">
    <source>
        <dbReference type="ARBA" id="ARBA00012438"/>
    </source>
</evidence>
<dbReference type="Gene3D" id="6.10.340.10">
    <property type="match status" value="1"/>
</dbReference>
<comment type="function">
    <text evidence="15">Member of the two-component regulatory system HssS/HssR involved in intracellular heme homeostasis and tempering of staphylococcal virulence. HssS functions as a heme sensor histidine kinase which is autophosphorylated at a histidine residue and transfers its phosphate group to an aspartate residue of HssR. HssR/HssS activates the expression of hrtAB, an efflux pump, in response to extracellular heme, hemin, hemoglobin or blood.</text>
</comment>
<evidence type="ECO:0000256" key="13">
    <source>
        <dbReference type="ARBA" id="ARBA00023026"/>
    </source>
</evidence>
<comment type="catalytic activity">
    <reaction evidence="1">
        <text>ATP + protein L-histidine = ADP + protein N-phospho-L-histidine.</text>
        <dbReference type="EC" id="2.7.13.3"/>
    </reaction>
</comment>
<dbReference type="InterPro" id="IPR005467">
    <property type="entry name" value="His_kinase_dom"/>
</dbReference>
<sequence length="468" mass="53414">MKSLYVKFVVVTVGIMILSSILAFLISNTYYQQKLKPDNDSKITKIAESVTTYINEQPEINLEEYFNHISSIGYQLYLIDGEGEDGYWGAEFRDKTLPSSTIEHVLKGNTYHGILNFPQETFVTGFFANELKNTIGVPFKHNEKKYALFIRPDIKLLFNEMHLLFGWLLVLTIFLSIVIVLFSTKYLVKPISKLTSATKSLSNGHFNVELDINRNDELGELSNSFLSMARKLEQMDDVKKEFISNISHDIQSPLSNIKGYTKLLENESISQQEKGQYVSIINDEISRLSNLTKQLLLLASLDRNHDILKKKSLNVGQQIKELARSYQWLVGEKGIMLSYTLPDVNFFGDPSLLNTVWDNLLTNAIKYNNPDGSIEIALEEKEDSIIIRFKDTGIGLNKVEIDRIFDRFYRADTSRTRTIEGTGLGLSIVWTIIKLHDGHIQVESIENEGTTFIVELPIHKHLMPSIED</sequence>
<evidence type="ECO:0000256" key="14">
    <source>
        <dbReference type="ARBA" id="ARBA00023136"/>
    </source>
</evidence>
<dbReference type="InterPro" id="IPR036890">
    <property type="entry name" value="HATPase_C_sf"/>
</dbReference>
<keyword evidence="13" id="KW-0843">Virulence</keyword>
<evidence type="ECO:0000256" key="15">
    <source>
        <dbReference type="ARBA" id="ARBA00037219"/>
    </source>
</evidence>
<keyword evidence="12" id="KW-0902">Two-component regulatory system</keyword>
<evidence type="ECO:0000256" key="1">
    <source>
        <dbReference type="ARBA" id="ARBA00000085"/>
    </source>
</evidence>
<organism evidence="20 21">
    <name type="scientific">Ureibacillus acetophenoni</name>
    <dbReference type="NCBI Taxonomy" id="614649"/>
    <lineage>
        <taxon>Bacteria</taxon>
        <taxon>Bacillati</taxon>
        <taxon>Bacillota</taxon>
        <taxon>Bacilli</taxon>
        <taxon>Bacillales</taxon>
        <taxon>Caryophanaceae</taxon>
        <taxon>Ureibacillus</taxon>
    </lineage>
</organism>
<dbReference type="AlphaFoldDB" id="A0A285UUD9"/>
<keyword evidence="8" id="KW-0547">Nucleotide-binding</keyword>
<evidence type="ECO:0000313" key="21">
    <source>
        <dbReference type="Proteomes" id="UP000219252"/>
    </source>
</evidence>
<dbReference type="FunFam" id="1.10.287.130:FF:000001">
    <property type="entry name" value="Two-component sensor histidine kinase"/>
    <property type="match status" value="1"/>
</dbReference>
<evidence type="ECO:0000256" key="5">
    <source>
        <dbReference type="ARBA" id="ARBA00022553"/>
    </source>
</evidence>
<keyword evidence="4" id="KW-1003">Cell membrane</keyword>
<dbReference type="FunFam" id="3.30.565.10:FF:000006">
    <property type="entry name" value="Sensor histidine kinase WalK"/>
    <property type="match status" value="1"/>
</dbReference>
<dbReference type="OrthoDB" id="9813151at2"/>
<evidence type="ECO:0000259" key="18">
    <source>
        <dbReference type="PROSITE" id="PS50109"/>
    </source>
</evidence>
<evidence type="ECO:0000256" key="11">
    <source>
        <dbReference type="ARBA" id="ARBA00022989"/>
    </source>
</evidence>
<keyword evidence="11 17" id="KW-1133">Transmembrane helix</keyword>
<dbReference type="PRINTS" id="PR00344">
    <property type="entry name" value="BCTRLSENSOR"/>
</dbReference>
<dbReference type="InterPro" id="IPR036097">
    <property type="entry name" value="HisK_dim/P_sf"/>
</dbReference>
<feature type="transmembrane region" description="Helical" evidence="17">
    <location>
        <begin position="164"/>
        <end position="188"/>
    </location>
</feature>
<evidence type="ECO:0000256" key="2">
    <source>
        <dbReference type="ARBA" id="ARBA00004651"/>
    </source>
</evidence>
<feature type="transmembrane region" description="Helical" evidence="17">
    <location>
        <begin position="6"/>
        <end position="26"/>
    </location>
</feature>
<evidence type="ECO:0000256" key="10">
    <source>
        <dbReference type="ARBA" id="ARBA00022840"/>
    </source>
</evidence>
<dbReference type="InterPro" id="IPR004358">
    <property type="entry name" value="Sig_transdc_His_kin-like_C"/>
</dbReference>
<dbReference type="EC" id="2.7.13.3" evidence="3"/>
<feature type="domain" description="HAMP" evidence="19">
    <location>
        <begin position="185"/>
        <end position="237"/>
    </location>
</feature>
<dbReference type="Gene3D" id="1.10.287.130">
    <property type="match status" value="1"/>
</dbReference>
<proteinExistence type="predicted"/>
<dbReference type="Proteomes" id="UP000219252">
    <property type="component" value="Unassembled WGS sequence"/>
</dbReference>
<dbReference type="Pfam" id="PF00512">
    <property type="entry name" value="HisKA"/>
    <property type="match status" value="1"/>
</dbReference>
<keyword evidence="9 20" id="KW-0418">Kinase</keyword>
<evidence type="ECO:0000313" key="20">
    <source>
        <dbReference type="EMBL" id="SOC43851.1"/>
    </source>
</evidence>
<evidence type="ECO:0000256" key="6">
    <source>
        <dbReference type="ARBA" id="ARBA00022679"/>
    </source>
</evidence>
<dbReference type="SUPFAM" id="SSF55874">
    <property type="entry name" value="ATPase domain of HSP90 chaperone/DNA topoisomerase II/histidine kinase"/>
    <property type="match status" value="1"/>
</dbReference>
<evidence type="ECO:0000256" key="17">
    <source>
        <dbReference type="SAM" id="Phobius"/>
    </source>
</evidence>
<dbReference type="CDD" id="cd06225">
    <property type="entry name" value="HAMP"/>
    <property type="match status" value="1"/>
</dbReference>
<dbReference type="GO" id="GO:0005886">
    <property type="term" value="C:plasma membrane"/>
    <property type="evidence" value="ECO:0007669"/>
    <property type="project" value="UniProtKB-SubCell"/>
</dbReference>
<dbReference type="SUPFAM" id="SSF158472">
    <property type="entry name" value="HAMP domain-like"/>
    <property type="match status" value="1"/>
</dbReference>
<dbReference type="Pfam" id="PF02518">
    <property type="entry name" value="HATPase_c"/>
    <property type="match status" value="1"/>
</dbReference>
<dbReference type="InterPro" id="IPR003594">
    <property type="entry name" value="HATPase_dom"/>
</dbReference>
<keyword evidence="10" id="KW-0067">ATP-binding</keyword>
<dbReference type="PROSITE" id="PS50109">
    <property type="entry name" value="HIS_KIN"/>
    <property type="match status" value="1"/>
</dbReference>
<name>A0A285UUD9_9BACL</name>
<dbReference type="EMBL" id="OBQC01000017">
    <property type="protein sequence ID" value="SOC43851.1"/>
    <property type="molecule type" value="Genomic_DNA"/>
</dbReference>
<evidence type="ECO:0000256" key="9">
    <source>
        <dbReference type="ARBA" id="ARBA00022777"/>
    </source>
</evidence>
<dbReference type="InterPro" id="IPR050398">
    <property type="entry name" value="HssS/ArlS-like"/>
</dbReference>
<dbReference type="InterPro" id="IPR003660">
    <property type="entry name" value="HAMP_dom"/>
</dbReference>
<evidence type="ECO:0000256" key="12">
    <source>
        <dbReference type="ARBA" id="ARBA00023012"/>
    </source>
</evidence>
<dbReference type="PANTHER" id="PTHR45528:SF11">
    <property type="entry name" value="HISTIDINE KINASE"/>
    <property type="match status" value="1"/>
</dbReference>
<dbReference type="PANTHER" id="PTHR45528">
    <property type="entry name" value="SENSOR HISTIDINE KINASE CPXA"/>
    <property type="match status" value="1"/>
</dbReference>
<dbReference type="CDD" id="cd00082">
    <property type="entry name" value="HisKA"/>
    <property type="match status" value="1"/>
</dbReference>
<dbReference type="RefSeq" id="WP_097150907.1">
    <property type="nucleotide sequence ID" value="NZ_OBQC01000017.1"/>
</dbReference>
<keyword evidence="14 17" id="KW-0472">Membrane</keyword>
<gene>
    <name evidence="20" type="ORF">SAMN05877842_11771</name>
</gene>
<keyword evidence="5" id="KW-0597">Phosphoprotein</keyword>
<accession>A0A285UUD9</accession>
<dbReference type="PROSITE" id="PS50885">
    <property type="entry name" value="HAMP"/>
    <property type="match status" value="1"/>
</dbReference>
<dbReference type="InterPro" id="IPR003661">
    <property type="entry name" value="HisK_dim/P_dom"/>
</dbReference>
<keyword evidence="6" id="KW-0808">Transferase</keyword>
<dbReference type="Gene3D" id="3.30.565.10">
    <property type="entry name" value="Histidine kinase-like ATPase, C-terminal domain"/>
    <property type="match status" value="1"/>
</dbReference>
<reference evidence="21" key="1">
    <citation type="submission" date="2017-08" db="EMBL/GenBank/DDBJ databases">
        <authorList>
            <person name="Varghese N."/>
            <person name="Submissions S."/>
        </authorList>
    </citation>
    <scope>NUCLEOTIDE SEQUENCE [LARGE SCALE GENOMIC DNA]</scope>
    <source>
        <strain evidence="21">JC23</strain>
    </source>
</reference>
<feature type="domain" description="Histidine kinase" evidence="18">
    <location>
        <begin position="245"/>
        <end position="460"/>
    </location>
</feature>
<comment type="subcellular location">
    <subcellularLocation>
        <location evidence="2">Cell membrane</location>
        <topology evidence="2">Multi-pass membrane protein</topology>
    </subcellularLocation>
</comment>
<dbReference type="SUPFAM" id="SSF47384">
    <property type="entry name" value="Homodimeric domain of signal transducing histidine kinase"/>
    <property type="match status" value="1"/>
</dbReference>
<dbReference type="SMART" id="SM00388">
    <property type="entry name" value="HisKA"/>
    <property type="match status" value="1"/>
</dbReference>
<evidence type="ECO:0000256" key="7">
    <source>
        <dbReference type="ARBA" id="ARBA00022692"/>
    </source>
</evidence>
<dbReference type="SMART" id="SM00304">
    <property type="entry name" value="HAMP"/>
    <property type="match status" value="1"/>
</dbReference>
<evidence type="ECO:0000259" key="19">
    <source>
        <dbReference type="PROSITE" id="PS50885"/>
    </source>
</evidence>
<dbReference type="SMART" id="SM00387">
    <property type="entry name" value="HATPase_c"/>
    <property type="match status" value="1"/>
</dbReference>
<dbReference type="Pfam" id="PF00672">
    <property type="entry name" value="HAMP"/>
    <property type="match status" value="1"/>
</dbReference>
<dbReference type="GO" id="GO:0000155">
    <property type="term" value="F:phosphorelay sensor kinase activity"/>
    <property type="evidence" value="ECO:0007669"/>
    <property type="project" value="InterPro"/>
</dbReference>
<evidence type="ECO:0000256" key="8">
    <source>
        <dbReference type="ARBA" id="ARBA00022741"/>
    </source>
</evidence>
<keyword evidence="21" id="KW-1185">Reference proteome</keyword>
<keyword evidence="7 17" id="KW-0812">Transmembrane</keyword>
<protein>
    <recommendedName>
        <fullName evidence="16">Heme sensor protein HssS</fullName>
        <ecNumber evidence="3">2.7.13.3</ecNumber>
    </recommendedName>
</protein>
<dbReference type="GO" id="GO:0005524">
    <property type="term" value="F:ATP binding"/>
    <property type="evidence" value="ECO:0007669"/>
    <property type="project" value="UniProtKB-KW"/>
</dbReference>
<evidence type="ECO:0000256" key="4">
    <source>
        <dbReference type="ARBA" id="ARBA00022475"/>
    </source>
</evidence>
<evidence type="ECO:0000256" key="16">
    <source>
        <dbReference type="ARBA" id="ARBA00040841"/>
    </source>
</evidence>